<sequence>MLPLSFRLLLFQVYFFMLFATATLLQSTSTLYTGLCNELIEEGITQCGCKVSGHDKVQCWTCMTEYYDEEKLEKCGHLGNLIKSIKRKLNKPANTNEKK</sequence>
<gene>
    <name evidence="2" type="ORF">FGIG_03337</name>
</gene>
<dbReference type="EMBL" id="SUNJ01008614">
    <property type="protein sequence ID" value="TPP61097.1"/>
    <property type="molecule type" value="Genomic_DNA"/>
</dbReference>
<evidence type="ECO:0000313" key="3">
    <source>
        <dbReference type="Proteomes" id="UP000316759"/>
    </source>
</evidence>
<proteinExistence type="predicted"/>
<keyword evidence="3" id="KW-1185">Reference proteome</keyword>
<reference evidence="2 3" key="1">
    <citation type="submission" date="2019-04" db="EMBL/GenBank/DDBJ databases">
        <title>Annotation for the trematode Fasciola gigantica.</title>
        <authorList>
            <person name="Choi Y.-J."/>
        </authorList>
    </citation>
    <scope>NUCLEOTIDE SEQUENCE [LARGE SCALE GENOMIC DNA]</scope>
    <source>
        <strain evidence="2">Uganda_cow_1</strain>
    </source>
</reference>
<comment type="caution">
    <text evidence="2">The sequence shown here is derived from an EMBL/GenBank/DDBJ whole genome shotgun (WGS) entry which is preliminary data.</text>
</comment>
<feature type="signal peptide" evidence="1">
    <location>
        <begin position="1"/>
        <end position="22"/>
    </location>
</feature>
<name>A0A504YSZ3_FASGI</name>
<accession>A0A504YSZ3</accession>
<protein>
    <submittedName>
        <fullName evidence="2">Uncharacterized protein</fullName>
    </submittedName>
</protein>
<dbReference type="AlphaFoldDB" id="A0A504YSZ3"/>
<feature type="chain" id="PRO_5021232016" evidence="1">
    <location>
        <begin position="23"/>
        <end position="99"/>
    </location>
</feature>
<dbReference type="Proteomes" id="UP000316759">
    <property type="component" value="Unassembled WGS sequence"/>
</dbReference>
<evidence type="ECO:0000313" key="2">
    <source>
        <dbReference type="EMBL" id="TPP61097.1"/>
    </source>
</evidence>
<evidence type="ECO:0000256" key="1">
    <source>
        <dbReference type="SAM" id="SignalP"/>
    </source>
</evidence>
<keyword evidence="1" id="KW-0732">Signal</keyword>
<organism evidence="2 3">
    <name type="scientific">Fasciola gigantica</name>
    <name type="common">Giant liver fluke</name>
    <dbReference type="NCBI Taxonomy" id="46835"/>
    <lineage>
        <taxon>Eukaryota</taxon>
        <taxon>Metazoa</taxon>
        <taxon>Spiralia</taxon>
        <taxon>Lophotrochozoa</taxon>
        <taxon>Platyhelminthes</taxon>
        <taxon>Trematoda</taxon>
        <taxon>Digenea</taxon>
        <taxon>Plagiorchiida</taxon>
        <taxon>Echinostomata</taxon>
        <taxon>Echinostomatoidea</taxon>
        <taxon>Fasciolidae</taxon>
        <taxon>Fasciola</taxon>
    </lineage>
</organism>